<evidence type="ECO:0000313" key="1">
    <source>
        <dbReference type="EMBL" id="KAK4087072.1"/>
    </source>
</evidence>
<gene>
    <name evidence="1" type="ORF">Purlil1_8591</name>
</gene>
<reference evidence="1 2" key="1">
    <citation type="journal article" date="2024" name="Microbiol. Resour. Announc.">
        <title>Genome annotations for the ascomycete fungi Trichoderma harzianum, Trichoderma aggressivum, and Purpureocillium lilacinum.</title>
        <authorList>
            <person name="Beijen E.P.W."/>
            <person name="Ohm R.A."/>
        </authorList>
    </citation>
    <scope>NUCLEOTIDE SEQUENCE [LARGE SCALE GENOMIC DNA]</scope>
    <source>
        <strain evidence="1 2">CBS 150709</strain>
    </source>
</reference>
<sequence>MDGLGGLAVVALLGGRLSRNWQPGDWGTASYSAYYEVSVYYGRRKLGNWKALGRLRSLTPGWQGQSPAPGRLVCAWKRRLGGAGANVGGRFAGCKQKRPRPPFRFPLALARVQDGPVFDNPSANGRSPSPQPTFPVCQEGLYE</sequence>
<dbReference type="Proteomes" id="UP001287286">
    <property type="component" value="Unassembled WGS sequence"/>
</dbReference>
<evidence type="ECO:0000313" key="2">
    <source>
        <dbReference type="Proteomes" id="UP001287286"/>
    </source>
</evidence>
<accession>A0ABR0BTA2</accession>
<proteinExistence type="predicted"/>
<protein>
    <submittedName>
        <fullName evidence="1">Uncharacterized protein</fullName>
    </submittedName>
</protein>
<organism evidence="1 2">
    <name type="scientific">Purpureocillium lilacinum</name>
    <name type="common">Paecilomyces lilacinus</name>
    <dbReference type="NCBI Taxonomy" id="33203"/>
    <lineage>
        <taxon>Eukaryota</taxon>
        <taxon>Fungi</taxon>
        <taxon>Dikarya</taxon>
        <taxon>Ascomycota</taxon>
        <taxon>Pezizomycotina</taxon>
        <taxon>Sordariomycetes</taxon>
        <taxon>Hypocreomycetidae</taxon>
        <taxon>Hypocreales</taxon>
        <taxon>Ophiocordycipitaceae</taxon>
        <taxon>Purpureocillium</taxon>
    </lineage>
</organism>
<keyword evidence="2" id="KW-1185">Reference proteome</keyword>
<name>A0ABR0BTA2_PURLI</name>
<comment type="caution">
    <text evidence="1">The sequence shown here is derived from an EMBL/GenBank/DDBJ whole genome shotgun (WGS) entry which is preliminary data.</text>
</comment>
<dbReference type="EMBL" id="JAWRVI010000035">
    <property type="protein sequence ID" value="KAK4087072.1"/>
    <property type="molecule type" value="Genomic_DNA"/>
</dbReference>